<feature type="compositionally biased region" description="Basic and acidic residues" evidence="1">
    <location>
        <begin position="81"/>
        <end position="96"/>
    </location>
</feature>
<gene>
    <name evidence="4" type="ORF">O3M35_001031</name>
</gene>
<dbReference type="AlphaFoldDB" id="A0AAW1DQD9"/>
<keyword evidence="2" id="KW-1133">Transmembrane helix</keyword>
<evidence type="ECO:0000313" key="4">
    <source>
        <dbReference type="EMBL" id="KAK9512654.1"/>
    </source>
</evidence>
<keyword evidence="2" id="KW-0812">Transmembrane</keyword>
<feature type="signal peptide" evidence="3">
    <location>
        <begin position="1"/>
        <end position="19"/>
    </location>
</feature>
<name>A0AAW1DQD9_9HEMI</name>
<evidence type="ECO:0000256" key="1">
    <source>
        <dbReference type="SAM" id="MobiDB-lite"/>
    </source>
</evidence>
<feature type="compositionally biased region" description="Polar residues" evidence="1">
    <location>
        <begin position="212"/>
        <end position="223"/>
    </location>
</feature>
<keyword evidence="3" id="KW-0732">Signal</keyword>
<reference evidence="4 5" key="1">
    <citation type="submission" date="2022-12" db="EMBL/GenBank/DDBJ databases">
        <title>Chromosome-level genome assembly of true bugs.</title>
        <authorList>
            <person name="Ma L."/>
            <person name="Li H."/>
        </authorList>
    </citation>
    <scope>NUCLEOTIDE SEQUENCE [LARGE SCALE GENOMIC DNA]</scope>
    <source>
        <strain evidence="4">Lab_2022b</strain>
    </source>
</reference>
<feature type="region of interest" description="Disordered" evidence="1">
    <location>
        <begin position="212"/>
        <end position="266"/>
    </location>
</feature>
<evidence type="ECO:0000256" key="2">
    <source>
        <dbReference type="SAM" id="Phobius"/>
    </source>
</evidence>
<organism evidence="4 5">
    <name type="scientific">Rhynocoris fuscipes</name>
    <dbReference type="NCBI Taxonomy" id="488301"/>
    <lineage>
        <taxon>Eukaryota</taxon>
        <taxon>Metazoa</taxon>
        <taxon>Ecdysozoa</taxon>
        <taxon>Arthropoda</taxon>
        <taxon>Hexapoda</taxon>
        <taxon>Insecta</taxon>
        <taxon>Pterygota</taxon>
        <taxon>Neoptera</taxon>
        <taxon>Paraneoptera</taxon>
        <taxon>Hemiptera</taxon>
        <taxon>Heteroptera</taxon>
        <taxon>Panheteroptera</taxon>
        <taxon>Cimicomorpha</taxon>
        <taxon>Reduviidae</taxon>
        <taxon>Harpactorinae</taxon>
        <taxon>Harpactorini</taxon>
        <taxon>Rhynocoris</taxon>
    </lineage>
</organism>
<feature type="region of interest" description="Disordered" evidence="1">
    <location>
        <begin position="22"/>
        <end position="48"/>
    </location>
</feature>
<feature type="compositionally biased region" description="Basic residues" evidence="1">
    <location>
        <begin position="64"/>
        <end position="80"/>
    </location>
</feature>
<feature type="chain" id="PRO_5043665371" evidence="3">
    <location>
        <begin position="20"/>
        <end position="776"/>
    </location>
</feature>
<feature type="compositionally biased region" description="Basic and acidic residues" evidence="1">
    <location>
        <begin position="224"/>
        <end position="244"/>
    </location>
</feature>
<protein>
    <submittedName>
        <fullName evidence="4">Uncharacterized protein</fullName>
    </submittedName>
</protein>
<keyword evidence="2" id="KW-0472">Membrane</keyword>
<feature type="region of interest" description="Disordered" evidence="1">
    <location>
        <begin position="328"/>
        <end position="369"/>
    </location>
</feature>
<evidence type="ECO:0000313" key="5">
    <source>
        <dbReference type="Proteomes" id="UP001461498"/>
    </source>
</evidence>
<dbReference type="EMBL" id="JAPXFL010000001">
    <property type="protein sequence ID" value="KAK9512654.1"/>
    <property type="molecule type" value="Genomic_DNA"/>
</dbReference>
<comment type="caution">
    <text evidence="4">The sequence shown here is derived from an EMBL/GenBank/DDBJ whole genome shotgun (WGS) entry which is preliminary data.</text>
</comment>
<feature type="region of interest" description="Disordered" evidence="1">
    <location>
        <begin position="62"/>
        <end position="130"/>
    </location>
</feature>
<keyword evidence="5" id="KW-1185">Reference proteome</keyword>
<feature type="compositionally biased region" description="Polar residues" evidence="1">
    <location>
        <begin position="329"/>
        <end position="366"/>
    </location>
</feature>
<dbReference type="Proteomes" id="UP001461498">
    <property type="component" value="Unassembled WGS sequence"/>
</dbReference>
<sequence>MRLHIAILVLITVIAQTTTEDLSGSSSIEHLEDGRLSTSQGWDQSDDPGIYREEYEVEPEMNKRLRNRGGKRRRRLRQRIRTTERPPDIDNSDELHTAASSLERAENEELPAAPRRRPSGKRRRRPLRRYYENEQTIVRPRRRKGGRKRIRPQVLNTDDFETTTFIPLDYDSPTTIKVTSGEIIKTESTTEMSDKHEEVEDKHYFIEKAINNRTENTPANTTMQDKKKPNQVPKDDRKENREFNNELTEPINKEENAAQNQGNEESEFGHKIFERKNLFSNSRRLPETSATLRRRLIPRIKNATSVSHMRIIKPLANLESELESRQFMKNDSSTQKHIPKISTETPELNESYQSRNKINSQTPNEQNFEEPNYPKLELFIRKNKTVEKTFDEIKVSTTPTEDYPMTTTEITPEETTQFLAMDIKSSTENLAASNNSILKIPNLDDELFELLNSEAGRNRLQRILEIRNMTLAQLLDHRERGSSKFHLSDIFSKSQTNSNEKLQTTKEDVNIAHNISKEHKDTPENLLSDEFLKPPPIENDHNSVPIYNPTKYLNNYNLEKEPSLASNQYRESRIFDSLPEFTTTKPPVPEVRSYPTWRIIPNPKLKPVSVRGDYKEIKISNIYPSNKPELDNEIDKIFLLEERDNLIERRNNVVATSTIADHRQTTPFLFRKIPVSVKSAIAVSAAILVLAIFGFLSVLVSCRLRQKKARLRAKQDILCEHLQNDDFMTSQQSLSPVLTKHNSRGAPVYNQGIHPNVSSNRHYYLWRTLRKTFQYD</sequence>
<feature type="transmembrane region" description="Helical" evidence="2">
    <location>
        <begin position="680"/>
        <end position="702"/>
    </location>
</feature>
<accession>A0AAW1DQD9</accession>
<feature type="compositionally biased region" description="Basic residues" evidence="1">
    <location>
        <begin position="114"/>
        <end position="128"/>
    </location>
</feature>
<evidence type="ECO:0000256" key="3">
    <source>
        <dbReference type="SAM" id="SignalP"/>
    </source>
</evidence>
<proteinExistence type="predicted"/>